<dbReference type="InterPro" id="IPR013216">
    <property type="entry name" value="Methyltransf_11"/>
</dbReference>
<evidence type="ECO:0000313" key="6">
    <source>
        <dbReference type="Proteomes" id="UP000006230"/>
    </source>
</evidence>
<dbReference type="Proteomes" id="UP000006230">
    <property type="component" value="Unassembled WGS sequence"/>
</dbReference>
<evidence type="ECO:0000256" key="3">
    <source>
        <dbReference type="SAM" id="MobiDB-lite"/>
    </source>
</evidence>
<dbReference type="HOGENOM" id="CLU_046586_0_3_5"/>
<accession>Q0FV66</accession>
<proteinExistence type="predicted"/>
<dbReference type="Gene3D" id="3.40.50.150">
    <property type="entry name" value="Vaccinia Virus protein VP39"/>
    <property type="match status" value="1"/>
</dbReference>
<feature type="compositionally biased region" description="Polar residues" evidence="3">
    <location>
        <begin position="263"/>
        <end position="273"/>
    </location>
</feature>
<evidence type="ECO:0000256" key="1">
    <source>
        <dbReference type="ARBA" id="ARBA00022603"/>
    </source>
</evidence>
<evidence type="ECO:0000313" key="5">
    <source>
        <dbReference type="EMBL" id="EAU48260.1"/>
    </source>
</evidence>
<dbReference type="AlphaFoldDB" id="Q0FV66"/>
<dbReference type="Pfam" id="PF08241">
    <property type="entry name" value="Methyltransf_11"/>
    <property type="match status" value="1"/>
</dbReference>
<reference evidence="5 6" key="1">
    <citation type="journal article" date="2010" name="J. Bacteriol.">
        <title>Genome sequences of Pelagibaca bermudensis HTCC2601T and Maritimibacter alkaliphilus HTCC2654T, the type strains of two marine Roseobacter genera.</title>
        <authorList>
            <person name="Thrash J.C."/>
            <person name="Cho J.C."/>
            <person name="Ferriera S."/>
            <person name="Johnson J."/>
            <person name="Vergin K.L."/>
            <person name="Giovannoni S.J."/>
        </authorList>
    </citation>
    <scope>NUCLEOTIDE SEQUENCE [LARGE SCALE GENOMIC DNA]</scope>
    <source>
        <strain evidence="6">DSM 26914 / JCM 13377 / KCTC 12554 / HTCC2601</strain>
    </source>
</reference>
<keyword evidence="2" id="KW-0808">Transferase</keyword>
<dbReference type="STRING" id="314265.R2601_14880"/>
<organism evidence="5 6">
    <name type="scientific">Salipiger bermudensis (strain DSM 26914 / JCM 13377 / KCTC 12554 / HTCC2601)</name>
    <name type="common">Pelagibaca bermudensis</name>
    <dbReference type="NCBI Taxonomy" id="314265"/>
    <lineage>
        <taxon>Bacteria</taxon>
        <taxon>Pseudomonadati</taxon>
        <taxon>Pseudomonadota</taxon>
        <taxon>Alphaproteobacteria</taxon>
        <taxon>Rhodobacterales</taxon>
        <taxon>Roseobacteraceae</taxon>
        <taxon>Salipiger</taxon>
    </lineage>
</organism>
<feature type="domain" description="Methyltransferase type 11" evidence="4">
    <location>
        <begin position="74"/>
        <end position="116"/>
    </location>
</feature>
<gene>
    <name evidence="5" type="ORF">R2601_14880</name>
</gene>
<dbReference type="InterPro" id="IPR029063">
    <property type="entry name" value="SAM-dependent_MTases_sf"/>
</dbReference>
<dbReference type="GO" id="GO:0032259">
    <property type="term" value="P:methylation"/>
    <property type="evidence" value="ECO:0007669"/>
    <property type="project" value="UniProtKB-KW"/>
</dbReference>
<dbReference type="PANTHER" id="PTHR13090">
    <property type="entry name" value="ARGININE-HYDROXYLASE NDUFAF5, MITOCHONDRIAL"/>
    <property type="match status" value="1"/>
</dbReference>
<keyword evidence="1" id="KW-0489">Methyltransferase</keyword>
<dbReference type="PANTHER" id="PTHR13090:SF1">
    <property type="entry name" value="ARGININE-HYDROXYLASE NDUFAF5, MITOCHONDRIAL"/>
    <property type="match status" value="1"/>
</dbReference>
<evidence type="ECO:0000259" key="4">
    <source>
        <dbReference type="Pfam" id="PF08241"/>
    </source>
</evidence>
<dbReference type="GO" id="GO:0008757">
    <property type="term" value="F:S-adenosylmethionine-dependent methyltransferase activity"/>
    <property type="evidence" value="ECO:0007669"/>
    <property type="project" value="InterPro"/>
</dbReference>
<feature type="region of interest" description="Disordered" evidence="3">
    <location>
        <begin position="244"/>
        <end position="273"/>
    </location>
</feature>
<dbReference type="eggNOG" id="COG2226">
    <property type="taxonomic scope" value="Bacteria"/>
</dbReference>
<evidence type="ECO:0000256" key="2">
    <source>
        <dbReference type="ARBA" id="ARBA00022679"/>
    </source>
</evidence>
<dbReference type="OrthoDB" id="9793723at2"/>
<dbReference type="RefSeq" id="WP_007795736.1">
    <property type="nucleotide sequence ID" value="NZ_DS022276.1"/>
</dbReference>
<keyword evidence="6" id="KW-1185">Reference proteome</keyword>
<name>Q0FV66_SALBH</name>
<dbReference type="EMBL" id="AATQ01000002">
    <property type="protein sequence ID" value="EAU48260.1"/>
    <property type="molecule type" value="Genomic_DNA"/>
</dbReference>
<dbReference type="InterPro" id="IPR050602">
    <property type="entry name" value="Malonyl-ACP_OMT"/>
</dbReference>
<protein>
    <recommendedName>
        <fullName evidence="4">Methyltransferase type 11 domain-containing protein</fullName>
    </recommendedName>
</protein>
<sequence>MSSPAPLTDRTALTRHRARAARDPALFLHEAARDEVQDRLFVVNRAFTSPAVVTPVPQVWDGMLPGLKLLPDDEVLDLEEGAHDLVVHAMGLHWANDPVGQLVQARRALKPDGLLLALCFGGQTLHELRAVLGQAEIEVAGGLSPRVAPMGEIRDLGGLLQRAGLALPVADSFTLTASYASALHLMRDLRAMGETNALSARLRRPTRRAVMLRAAALYAESFGDAEGRIPASFEIVTLTGWAPDASQQKPLRPGSAAQRLSDALNTRETPLED</sequence>
<comment type="caution">
    <text evidence="5">The sequence shown here is derived from an EMBL/GenBank/DDBJ whole genome shotgun (WGS) entry which is preliminary data.</text>
</comment>
<dbReference type="SUPFAM" id="SSF53335">
    <property type="entry name" value="S-adenosyl-L-methionine-dependent methyltransferases"/>
    <property type="match status" value="1"/>
</dbReference>